<dbReference type="Proteomes" id="UP000429555">
    <property type="component" value="Unassembled WGS sequence"/>
</dbReference>
<sequence>MTRSQAFHHELQQARIQRRGGDAFAELNHLERAHILGQPSFLQHGYSHWLMLLWAWRQHDWAEAGAQLLRLPGSVGSLLGLYPLGNPGTRRVGPLTPQPLPEDLARLLQ</sequence>
<proteinExistence type="predicted"/>
<gene>
    <name evidence="2" type="ORF">GJV18_15685</name>
</gene>
<evidence type="ECO:0000256" key="1">
    <source>
        <dbReference type="SAM" id="MobiDB-lite"/>
    </source>
</evidence>
<comment type="caution">
    <text evidence="2">The sequence shown here is derived from an EMBL/GenBank/DDBJ whole genome shotgun (WGS) entry which is preliminary data.</text>
</comment>
<reference evidence="2 3" key="1">
    <citation type="submission" date="2019-11" db="EMBL/GenBank/DDBJ databases">
        <title>Pseudomonas flavidum sp. nov., isolated from Baiyang Lake.</title>
        <authorList>
            <person name="Zhao Y."/>
        </authorList>
    </citation>
    <scope>NUCLEOTIDE SEQUENCE [LARGE SCALE GENOMIC DNA]</scope>
    <source>
        <strain evidence="3">R-22-3 w-18</strain>
    </source>
</reference>
<feature type="region of interest" description="Disordered" evidence="1">
    <location>
        <begin position="87"/>
        <end position="109"/>
    </location>
</feature>
<evidence type="ECO:0000313" key="2">
    <source>
        <dbReference type="EMBL" id="MVW76762.1"/>
    </source>
</evidence>
<dbReference type="Pfam" id="PF12487">
    <property type="entry name" value="DUF3703"/>
    <property type="match status" value="1"/>
</dbReference>
<organism evidence="2 3">
    <name type="scientific">Pseudomonas xionganensis</name>
    <dbReference type="NCBI Taxonomy" id="2654845"/>
    <lineage>
        <taxon>Bacteria</taxon>
        <taxon>Pseudomonadati</taxon>
        <taxon>Pseudomonadota</taxon>
        <taxon>Gammaproteobacteria</taxon>
        <taxon>Pseudomonadales</taxon>
        <taxon>Pseudomonadaceae</taxon>
        <taxon>Pseudomonas</taxon>
    </lineage>
</organism>
<evidence type="ECO:0000313" key="3">
    <source>
        <dbReference type="Proteomes" id="UP000429555"/>
    </source>
</evidence>
<dbReference type="AlphaFoldDB" id="A0A6I4L0Y6"/>
<dbReference type="EMBL" id="WKJZ01000003">
    <property type="protein sequence ID" value="MVW76762.1"/>
    <property type="molecule type" value="Genomic_DNA"/>
</dbReference>
<dbReference type="RefSeq" id="WP_160347292.1">
    <property type="nucleotide sequence ID" value="NZ_WKJZ01000003.1"/>
</dbReference>
<dbReference type="InterPro" id="IPR022172">
    <property type="entry name" value="DUF3703"/>
</dbReference>
<protein>
    <submittedName>
        <fullName evidence="2">DUF3703 domain-containing protein</fullName>
    </submittedName>
</protein>
<name>A0A6I4L0Y6_9PSED</name>
<accession>A0A6I4L0Y6</accession>
<keyword evidence="3" id="KW-1185">Reference proteome</keyword>